<reference evidence="2" key="1">
    <citation type="submission" date="2016-02" db="EMBL/GenBank/DDBJ databases">
        <authorList>
            <person name="Rodrigo-Torres Lidia"/>
            <person name="Arahal R.David."/>
        </authorList>
    </citation>
    <scope>NUCLEOTIDE SEQUENCE [LARGE SCALE GENOMIC DNA]</scope>
    <source>
        <strain evidence="2">CECT 8713</strain>
    </source>
</reference>
<dbReference type="InterPro" id="IPR011049">
    <property type="entry name" value="Serralysin-like_metalloprot_C"/>
</dbReference>
<dbReference type="RefSeq" id="WP_062705556.1">
    <property type="nucleotide sequence ID" value="NZ_CAWRCI010000003.1"/>
</dbReference>
<sequence length="136" mass="14268">MADMVGTNNPDSLERTNNAYAISGLFGRNRILDSAGHDEIFHGVGKGIFIGETGEDFLKGGESAGSFSLQYLLGEGNDDSCTIVFEAGIDTLTAGTNFASLDRSQVGNNTLANLAFGSSFTLNTATDRSADDFIIA</sequence>
<dbReference type="Proteomes" id="UP000073601">
    <property type="component" value="Unassembled WGS sequence"/>
</dbReference>
<accession>A0A128EW78</accession>
<protein>
    <submittedName>
        <fullName evidence="1">Uncharacterized protein</fullName>
    </submittedName>
</protein>
<organism evidence="1 2">
    <name type="scientific">Grimontia marina</name>
    <dbReference type="NCBI Taxonomy" id="646534"/>
    <lineage>
        <taxon>Bacteria</taxon>
        <taxon>Pseudomonadati</taxon>
        <taxon>Pseudomonadota</taxon>
        <taxon>Gammaproteobacteria</taxon>
        <taxon>Vibrionales</taxon>
        <taxon>Vibrionaceae</taxon>
        <taxon>Grimontia</taxon>
    </lineage>
</organism>
<keyword evidence="2" id="KW-1185">Reference proteome</keyword>
<gene>
    <name evidence="1" type="ORF">GMA8713_00580</name>
</gene>
<dbReference type="AlphaFoldDB" id="A0A128EW78"/>
<evidence type="ECO:0000313" key="2">
    <source>
        <dbReference type="Proteomes" id="UP000073601"/>
    </source>
</evidence>
<proteinExistence type="predicted"/>
<dbReference type="EMBL" id="FIZY01000003">
    <property type="protein sequence ID" value="CZF78450.1"/>
    <property type="molecule type" value="Genomic_DNA"/>
</dbReference>
<dbReference type="OrthoDB" id="5919038at2"/>
<name>A0A128EW78_9GAMM</name>
<evidence type="ECO:0000313" key="1">
    <source>
        <dbReference type="EMBL" id="CZF78450.1"/>
    </source>
</evidence>
<dbReference type="SUPFAM" id="SSF51120">
    <property type="entry name" value="beta-Roll"/>
    <property type="match status" value="1"/>
</dbReference>